<dbReference type="PROSITE" id="PS51257">
    <property type="entry name" value="PROKAR_LIPOPROTEIN"/>
    <property type="match status" value="1"/>
</dbReference>
<keyword evidence="1" id="KW-1133">Transmembrane helix</keyword>
<evidence type="ECO:0000313" key="2">
    <source>
        <dbReference type="EMBL" id="GAA4075301.1"/>
    </source>
</evidence>
<name>A0ABP7VW49_9FLAO</name>
<dbReference type="Proteomes" id="UP001500367">
    <property type="component" value="Unassembled WGS sequence"/>
</dbReference>
<gene>
    <name evidence="2" type="ORF">GCM10022389_21190</name>
</gene>
<dbReference type="InterPro" id="IPR036890">
    <property type="entry name" value="HATPase_C_sf"/>
</dbReference>
<comment type="caution">
    <text evidence="2">The sequence shown here is derived from an EMBL/GenBank/DDBJ whole genome shotgun (WGS) entry which is preliminary data.</text>
</comment>
<dbReference type="RefSeq" id="WP_344816688.1">
    <property type="nucleotide sequence ID" value="NZ_BAABCT010000005.1"/>
</dbReference>
<dbReference type="Gene3D" id="3.30.565.10">
    <property type="entry name" value="Histidine kinase-like ATPase, C-terminal domain"/>
    <property type="match status" value="1"/>
</dbReference>
<evidence type="ECO:0008006" key="4">
    <source>
        <dbReference type="Google" id="ProtNLM"/>
    </source>
</evidence>
<dbReference type="SUPFAM" id="SSF48452">
    <property type="entry name" value="TPR-like"/>
    <property type="match status" value="2"/>
</dbReference>
<keyword evidence="1" id="KW-0812">Transmembrane</keyword>
<keyword evidence="1" id="KW-0472">Membrane</keyword>
<reference evidence="3" key="1">
    <citation type="journal article" date="2019" name="Int. J. Syst. Evol. Microbiol.">
        <title>The Global Catalogue of Microorganisms (GCM) 10K type strain sequencing project: providing services to taxonomists for standard genome sequencing and annotation.</title>
        <authorList>
            <consortium name="The Broad Institute Genomics Platform"/>
            <consortium name="The Broad Institute Genome Sequencing Center for Infectious Disease"/>
            <person name="Wu L."/>
            <person name="Ma J."/>
        </authorList>
    </citation>
    <scope>NUCLEOTIDE SEQUENCE [LARGE SCALE GENOMIC DNA]</scope>
    <source>
        <strain evidence="3">JCM 17069</strain>
    </source>
</reference>
<evidence type="ECO:0000313" key="3">
    <source>
        <dbReference type="Proteomes" id="UP001500367"/>
    </source>
</evidence>
<dbReference type="SUPFAM" id="SSF55874">
    <property type="entry name" value="ATPase domain of HSP90 chaperone/DNA topoisomerase II/histidine kinase"/>
    <property type="match status" value="1"/>
</dbReference>
<dbReference type="InterPro" id="IPR011990">
    <property type="entry name" value="TPR-like_helical_dom_sf"/>
</dbReference>
<feature type="transmembrane region" description="Helical" evidence="1">
    <location>
        <begin position="328"/>
        <end position="347"/>
    </location>
</feature>
<keyword evidence="3" id="KW-1185">Reference proteome</keyword>
<accession>A0ABP7VW49</accession>
<dbReference type="EMBL" id="BAABCT010000005">
    <property type="protein sequence ID" value="GAA4075301.1"/>
    <property type="molecule type" value="Genomic_DNA"/>
</dbReference>
<evidence type="ECO:0000256" key="1">
    <source>
        <dbReference type="SAM" id="Phobius"/>
    </source>
</evidence>
<protein>
    <recommendedName>
        <fullName evidence="4">ATP-binding protein</fullName>
    </recommendedName>
</protein>
<dbReference type="Gene3D" id="1.25.40.10">
    <property type="entry name" value="Tetratricopeptide repeat domain"/>
    <property type="match status" value="2"/>
</dbReference>
<sequence>MIFKKVHFPIFIVIVFSIFISCNKKIENPKNENYNLNIEKALSFYNKQEYDSAYYYFYKANDACSDQEKERRVYALYYLAEIQQKRCDFSGSEATATSIISILPDYKSINTTYNLIGISHLEQYNYESAHKYFNLAKSTALTEEDKLVYINNIAYTYIESKEYNKAGQLLLNLSKDISLIKDKSNYAKVLDNLGYAYFKLNNPKAIDYLNQSLKIRDSINNNSELIASYMDMAEYYLKSNLKLSNDFAQKAYNAATAINSPDDRIEAIKFLIASSNTNEVKSLALKQMNISDSINKVRQNSKTQFAKIKYDANIALKESEKQKSQKQLYLSLFIFVSTISLFVFFTIRSKNRRKLQKATYETETRISKKLHDELANDVFNAMTYADTQDLNNPTNKEFLLENLDKIYTQSRNISKENSQIDTGDNFEAVLKAMLSSYNSNNINVIVKNNTAPADWQKLKKESKIVIYRTLQELMVNMRKHSGCSLVVIGFETYKKGVEINYSDNGIGCSDLLNLKKGLQNAENRILSINGTITFETETNKGFKAKLKIPK</sequence>
<proteinExistence type="predicted"/>
<organism evidence="2 3">
    <name type="scientific">Flavobacterium cheonanense</name>
    <dbReference type="NCBI Taxonomy" id="706183"/>
    <lineage>
        <taxon>Bacteria</taxon>
        <taxon>Pseudomonadati</taxon>
        <taxon>Bacteroidota</taxon>
        <taxon>Flavobacteriia</taxon>
        <taxon>Flavobacteriales</taxon>
        <taxon>Flavobacteriaceae</taxon>
        <taxon>Flavobacterium</taxon>
    </lineage>
</organism>